<sequence>MNFLKNISDNLKFKFYWKFPDVRLATVILDQEENQAYGRVKNGYAILESLPLPKTGYHYKDIVKVSKTDKVQLYREDKIQEFKSQKVYRRSNTPTFVFALKLAEYQDYFLLQETFREFEHKILIPNFKADKIGQWTITYCSSNNLTQVKAILKKFTSSNNNCKVKNLEIV</sequence>
<dbReference type="AlphaFoldDB" id="A0A1H1LD91"/>
<evidence type="ECO:0000313" key="2">
    <source>
        <dbReference type="Proteomes" id="UP000198858"/>
    </source>
</evidence>
<protein>
    <submittedName>
        <fullName evidence="1">Uncharacterized protein</fullName>
    </submittedName>
</protein>
<dbReference type="Proteomes" id="UP000198858">
    <property type="component" value="Chromosome I"/>
</dbReference>
<proteinExistence type="predicted"/>
<name>A0A1H1LD91_9FLAO</name>
<evidence type="ECO:0000313" key="1">
    <source>
        <dbReference type="EMBL" id="SDR71995.1"/>
    </source>
</evidence>
<keyword evidence="2" id="KW-1185">Reference proteome</keyword>
<reference evidence="1 2" key="1">
    <citation type="submission" date="2016-10" db="EMBL/GenBank/DDBJ databases">
        <authorList>
            <person name="Varghese N."/>
            <person name="Submissions S."/>
        </authorList>
    </citation>
    <scope>NUCLEOTIDE SEQUENCE [LARGE SCALE GENOMIC DNA]</scope>
    <source>
        <strain evidence="1 2">Mar_2010_102</strain>
    </source>
</reference>
<accession>A0A1H1LD91</accession>
<dbReference type="RefSeq" id="WP_089661309.1">
    <property type="nucleotide sequence ID" value="NZ_LT629745.1"/>
</dbReference>
<dbReference type="EMBL" id="LT629745">
    <property type="protein sequence ID" value="SDR71995.1"/>
    <property type="molecule type" value="Genomic_DNA"/>
</dbReference>
<organism evidence="1 2">
    <name type="scientific">Christiangramia echinicola</name>
    <dbReference type="NCBI Taxonomy" id="279359"/>
    <lineage>
        <taxon>Bacteria</taxon>
        <taxon>Pseudomonadati</taxon>
        <taxon>Bacteroidota</taxon>
        <taxon>Flavobacteriia</taxon>
        <taxon>Flavobacteriales</taxon>
        <taxon>Flavobacteriaceae</taxon>
        <taxon>Christiangramia</taxon>
    </lineage>
</organism>
<gene>
    <name evidence="1" type="ORF">SAMN04488552_0694</name>
</gene>